<feature type="compositionally biased region" description="Polar residues" evidence="1">
    <location>
        <begin position="115"/>
        <end position="132"/>
    </location>
</feature>
<keyword evidence="3" id="KW-1185">Reference proteome</keyword>
<organism evidence="2 3">
    <name type="scientific">Bombardia bombarda</name>
    <dbReference type="NCBI Taxonomy" id="252184"/>
    <lineage>
        <taxon>Eukaryota</taxon>
        <taxon>Fungi</taxon>
        <taxon>Dikarya</taxon>
        <taxon>Ascomycota</taxon>
        <taxon>Pezizomycotina</taxon>
        <taxon>Sordariomycetes</taxon>
        <taxon>Sordariomycetidae</taxon>
        <taxon>Sordariales</taxon>
        <taxon>Lasiosphaeriaceae</taxon>
        <taxon>Bombardia</taxon>
    </lineage>
</organism>
<comment type="caution">
    <text evidence="2">The sequence shown here is derived from an EMBL/GenBank/DDBJ whole genome shotgun (WGS) entry which is preliminary data.</text>
</comment>
<feature type="compositionally biased region" description="Low complexity" evidence="1">
    <location>
        <begin position="167"/>
        <end position="178"/>
    </location>
</feature>
<feature type="region of interest" description="Disordered" evidence="1">
    <location>
        <begin position="254"/>
        <end position="303"/>
    </location>
</feature>
<dbReference type="AlphaFoldDB" id="A0AA40CEI5"/>
<name>A0AA40CEI5_9PEZI</name>
<reference evidence="2" key="1">
    <citation type="submission" date="2023-06" db="EMBL/GenBank/DDBJ databases">
        <title>Genome-scale phylogeny and comparative genomics of the fungal order Sordariales.</title>
        <authorList>
            <consortium name="Lawrence Berkeley National Laboratory"/>
            <person name="Hensen N."/>
            <person name="Bonometti L."/>
            <person name="Westerberg I."/>
            <person name="Brannstrom I.O."/>
            <person name="Guillou S."/>
            <person name="Cros-Aarteil S."/>
            <person name="Calhoun S."/>
            <person name="Haridas S."/>
            <person name="Kuo A."/>
            <person name="Mondo S."/>
            <person name="Pangilinan J."/>
            <person name="Riley R."/>
            <person name="LaButti K."/>
            <person name="Andreopoulos B."/>
            <person name="Lipzen A."/>
            <person name="Chen C."/>
            <person name="Yanf M."/>
            <person name="Daum C."/>
            <person name="Ng V."/>
            <person name="Clum A."/>
            <person name="Steindorff A."/>
            <person name="Ohm R."/>
            <person name="Martin F."/>
            <person name="Silar P."/>
            <person name="Natvig D."/>
            <person name="Lalanne C."/>
            <person name="Gautier V."/>
            <person name="Ament-velasquez S.L."/>
            <person name="Kruys A."/>
            <person name="Hutchinson M.I."/>
            <person name="Powell A.J."/>
            <person name="Barry K."/>
            <person name="Miller A.N."/>
            <person name="Grigoriev I.V."/>
            <person name="Debuchy R."/>
            <person name="Gladieux P."/>
            <person name="Thoren M.H."/>
            <person name="Johannesson H."/>
        </authorList>
    </citation>
    <scope>NUCLEOTIDE SEQUENCE</scope>
    <source>
        <strain evidence="2">SMH3391-2</strain>
    </source>
</reference>
<sequence>MSQSATAHGQWVVMSVIANAHRRESPYSRQLEARLASVHLPFSSVTRNSVSLWDMSLLTRSRDLRVSASPKQQLSCHETKNGDIIVQRNYLPSLATTTYLDLLDSLGQGLRDSPSFRTAKSSTSPTTETPNLEVQPHKMHQPTSLLLSAIMGMGYLAPTLASDLSAPFTTTEPSLTTIPSPPPPPASTAPGFSSSLSISIISPPSSLSSSYTSLISMSLPPVLVPAPAPFPKNNTNVAAATTTSNYFFNSTTITSTSTSTSTSEASTSLTTTDSSSSSSTRHSVTTSESTATDNSVAATSSNAAVSDRAEIGRMFAIGAVAFIAAALGLGEF</sequence>
<dbReference type="EMBL" id="JAULSR010000001">
    <property type="protein sequence ID" value="KAK0634478.1"/>
    <property type="molecule type" value="Genomic_DNA"/>
</dbReference>
<evidence type="ECO:0000256" key="1">
    <source>
        <dbReference type="SAM" id="MobiDB-lite"/>
    </source>
</evidence>
<feature type="region of interest" description="Disordered" evidence="1">
    <location>
        <begin position="167"/>
        <end position="191"/>
    </location>
</feature>
<protein>
    <submittedName>
        <fullName evidence="2">Uncharacterized protein</fullName>
    </submittedName>
</protein>
<evidence type="ECO:0000313" key="2">
    <source>
        <dbReference type="EMBL" id="KAK0634478.1"/>
    </source>
</evidence>
<feature type="region of interest" description="Disordered" evidence="1">
    <location>
        <begin position="113"/>
        <end position="139"/>
    </location>
</feature>
<evidence type="ECO:0000313" key="3">
    <source>
        <dbReference type="Proteomes" id="UP001174934"/>
    </source>
</evidence>
<accession>A0AA40CEI5</accession>
<gene>
    <name evidence="2" type="ORF">B0T17DRAFT_502134</name>
</gene>
<proteinExistence type="predicted"/>
<dbReference type="Proteomes" id="UP001174934">
    <property type="component" value="Unassembled WGS sequence"/>
</dbReference>